<dbReference type="GO" id="GO:0016020">
    <property type="term" value="C:membrane"/>
    <property type="evidence" value="ECO:0007669"/>
    <property type="project" value="InterPro"/>
</dbReference>
<reference evidence="3" key="1">
    <citation type="submission" date="2022-11" db="EMBL/GenBank/DDBJ databases">
        <title>Dyadobacter pollutisoli sp. nov., isolated from plastic dumped soil.</title>
        <authorList>
            <person name="Kim J.M."/>
            <person name="Kim K.R."/>
            <person name="Lee J.K."/>
            <person name="Hao L."/>
            <person name="Jeon C.O."/>
        </authorList>
    </citation>
    <scope>NUCLEOTIDE SEQUENCE</scope>
    <source>
        <strain evidence="3">U1</strain>
    </source>
</reference>
<keyword evidence="4" id="KW-1185">Reference proteome</keyword>
<dbReference type="InterPro" id="IPR010559">
    <property type="entry name" value="Sig_transdc_His_kin_internal"/>
</dbReference>
<dbReference type="Gene3D" id="3.30.565.10">
    <property type="entry name" value="Histidine kinase-like ATPase, C-terminal domain"/>
    <property type="match status" value="1"/>
</dbReference>
<gene>
    <name evidence="3" type="ORF">ON006_13095</name>
</gene>
<dbReference type="PANTHER" id="PTHR34220:SF7">
    <property type="entry name" value="SENSOR HISTIDINE KINASE YPDA"/>
    <property type="match status" value="1"/>
</dbReference>
<dbReference type="KEGG" id="dpf:ON006_13095"/>
<keyword evidence="1" id="KW-0472">Membrane</keyword>
<dbReference type="InterPro" id="IPR036890">
    <property type="entry name" value="HATPase_C_sf"/>
</dbReference>
<dbReference type="PANTHER" id="PTHR34220">
    <property type="entry name" value="SENSOR HISTIDINE KINASE YPDA"/>
    <property type="match status" value="1"/>
</dbReference>
<evidence type="ECO:0000313" key="4">
    <source>
        <dbReference type="Proteomes" id="UP001164653"/>
    </source>
</evidence>
<feature type="transmembrane region" description="Helical" evidence="1">
    <location>
        <begin position="81"/>
        <end position="99"/>
    </location>
</feature>
<name>A0A9E8NIY9_9BACT</name>
<keyword evidence="3" id="KW-0418">Kinase</keyword>
<keyword evidence="1" id="KW-1133">Transmembrane helix</keyword>
<proteinExistence type="predicted"/>
<dbReference type="GO" id="GO:0000155">
    <property type="term" value="F:phosphorelay sensor kinase activity"/>
    <property type="evidence" value="ECO:0007669"/>
    <property type="project" value="InterPro"/>
</dbReference>
<protein>
    <submittedName>
        <fullName evidence="3">Sensor histidine kinase</fullName>
    </submittedName>
</protein>
<dbReference type="Pfam" id="PF06580">
    <property type="entry name" value="His_kinase"/>
    <property type="match status" value="1"/>
</dbReference>
<dbReference type="Proteomes" id="UP001164653">
    <property type="component" value="Chromosome"/>
</dbReference>
<evidence type="ECO:0000259" key="2">
    <source>
        <dbReference type="Pfam" id="PF06580"/>
    </source>
</evidence>
<feature type="domain" description="Signal transduction histidine kinase internal region" evidence="2">
    <location>
        <begin position="162"/>
        <end position="237"/>
    </location>
</feature>
<evidence type="ECO:0000256" key="1">
    <source>
        <dbReference type="SAM" id="Phobius"/>
    </source>
</evidence>
<organism evidence="3 4">
    <name type="scientific">Dyadobacter pollutisoli</name>
    <dbReference type="NCBI Taxonomy" id="2910158"/>
    <lineage>
        <taxon>Bacteria</taxon>
        <taxon>Pseudomonadati</taxon>
        <taxon>Bacteroidota</taxon>
        <taxon>Cytophagia</taxon>
        <taxon>Cytophagales</taxon>
        <taxon>Spirosomataceae</taxon>
        <taxon>Dyadobacter</taxon>
    </lineage>
</organism>
<keyword evidence="1" id="KW-0812">Transmembrane</keyword>
<accession>A0A9E8NIY9</accession>
<dbReference type="AlphaFoldDB" id="A0A9E8NIY9"/>
<keyword evidence="3" id="KW-0808">Transferase</keyword>
<evidence type="ECO:0000313" key="3">
    <source>
        <dbReference type="EMBL" id="WAC14874.1"/>
    </source>
</evidence>
<dbReference type="EMBL" id="CP112998">
    <property type="protein sequence ID" value="WAC14874.1"/>
    <property type="molecule type" value="Genomic_DNA"/>
</dbReference>
<sequence length="345" mass="39234">MIEPTNEAWQPLLEKKLPVLLHLLAWGIYATVVFYGNYARTSPNVFFTHYGLALATHAGSFYLNYTYLIPRILPRRSLLRFLAENILAMVLIATIAIAFEDALLHPGYFSGRIFSGDFSPLLIRISNYMVFALFALVVRLSVDWYRKLRKDREKENEYLKSELAVLKAQINPHFLFNSLNNLYALSLRQAPETPAAILRISEMMRYLLYETNTQLVPLEKEINMIQTYVAMYEMRSKSGDGTRFETSGELHDVMVPPLLLLPLIENVFKHGSSPIAVSVRLMDNVLRVHTSNKMRAAGPEVSGGLGIANLRRRLALLYPAAHELSLQQEQDSFDADLTIQLDKPA</sequence>
<feature type="transmembrane region" description="Helical" evidence="1">
    <location>
        <begin position="121"/>
        <end position="142"/>
    </location>
</feature>
<dbReference type="InterPro" id="IPR050640">
    <property type="entry name" value="Bact_2-comp_sensor_kinase"/>
</dbReference>
<dbReference type="RefSeq" id="WP_244820241.1">
    <property type="nucleotide sequence ID" value="NZ_CP112998.1"/>
</dbReference>
<feature type="transmembrane region" description="Helical" evidence="1">
    <location>
        <begin position="50"/>
        <end position="69"/>
    </location>
</feature>
<feature type="transmembrane region" description="Helical" evidence="1">
    <location>
        <begin position="19"/>
        <end position="38"/>
    </location>
</feature>